<accession>A0A7Z7BG47</accession>
<dbReference type="InterPro" id="IPR036291">
    <property type="entry name" value="NAD(P)-bd_dom_sf"/>
</dbReference>
<feature type="domain" description="DUF5938" evidence="2">
    <location>
        <begin position="142"/>
        <end position="364"/>
    </location>
</feature>
<dbReference type="PANTHER" id="PTHR43781">
    <property type="entry name" value="SACCHAROPINE DEHYDROGENASE"/>
    <property type="match status" value="1"/>
</dbReference>
<feature type="domain" description="Saccharopine dehydrogenase NADP binding" evidence="1">
    <location>
        <begin position="7"/>
        <end position="121"/>
    </location>
</feature>
<dbReference type="Pfam" id="PF03435">
    <property type="entry name" value="Sacchrp_dh_NADP"/>
    <property type="match status" value="1"/>
</dbReference>
<comment type="caution">
    <text evidence="3">The sequence shown here is derived from an EMBL/GenBank/DDBJ whole genome shotgun (WGS) entry which is preliminary data.</text>
</comment>
<dbReference type="PANTHER" id="PTHR43781:SF1">
    <property type="entry name" value="SACCHAROPINE DEHYDROGENASE"/>
    <property type="match status" value="1"/>
</dbReference>
<reference evidence="3" key="1">
    <citation type="submission" date="2016-10" db="EMBL/GenBank/DDBJ databases">
        <authorList>
            <person name="Varghese N."/>
            <person name="Submissions S."/>
        </authorList>
    </citation>
    <scope>NUCLEOTIDE SEQUENCE [LARGE SCALE GENOMIC DNA]</scope>
    <source>
        <strain evidence="3">YR281</strain>
    </source>
</reference>
<name>A0A7Z7BG47_9BURK</name>
<dbReference type="InterPro" id="IPR005097">
    <property type="entry name" value="Sacchrp_dh_NADP-bd"/>
</dbReference>
<dbReference type="EMBL" id="FNDI01000035">
    <property type="protein sequence ID" value="SDJ15769.1"/>
    <property type="molecule type" value="Genomic_DNA"/>
</dbReference>
<dbReference type="InterPro" id="IPR045982">
    <property type="entry name" value="DUF5938"/>
</dbReference>
<dbReference type="AlphaFoldDB" id="A0A7Z7BG47"/>
<dbReference type="SUPFAM" id="SSF51735">
    <property type="entry name" value="NAD(P)-binding Rossmann-fold domains"/>
    <property type="match status" value="1"/>
</dbReference>
<dbReference type="Gene3D" id="3.40.50.720">
    <property type="entry name" value="NAD(P)-binding Rossmann-like Domain"/>
    <property type="match status" value="1"/>
</dbReference>
<protein>
    <submittedName>
        <fullName evidence="3">Saccharopine dehydrogenase NADP binding domain-containing protein</fullName>
    </submittedName>
</protein>
<dbReference type="Proteomes" id="UP000198900">
    <property type="component" value="Unassembled WGS sequence"/>
</dbReference>
<evidence type="ECO:0000313" key="3">
    <source>
        <dbReference type="EMBL" id="SDJ15769.1"/>
    </source>
</evidence>
<evidence type="ECO:0000313" key="4">
    <source>
        <dbReference type="Proteomes" id="UP000198900"/>
    </source>
</evidence>
<organism evidence="3 4">
    <name type="scientific">Paraburkholderia steynii</name>
    <dbReference type="NCBI Taxonomy" id="1245441"/>
    <lineage>
        <taxon>Bacteria</taxon>
        <taxon>Pseudomonadati</taxon>
        <taxon>Pseudomonadota</taxon>
        <taxon>Betaproteobacteria</taxon>
        <taxon>Burkholderiales</taxon>
        <taxon>Burkholderiaceae</taxon>
        <taxon>Paraburkholderia</taxon>
    </lineage>
</organism>
<proteinExistence type="predicted"/>
<evidence type="ECO:0000259" key="1">
    <source>
        <dbReference type="Pfam" id="PF03435"/>
    </source>
</evidence>
<keyword evidence="4" id="KW-1185">Reference proteome</keyword>
<evidence type="ECO:0000259" key="2">
    <source>
        <dbReference type="Pfam" id="PF19362"/>
    </source>
</evidence>
<gene>
    <name evidence="3" type="ORF">SAMN04487926_13559</name>
</gene>
<dbReference type="RefSeq" id="WP_091788817.1">
    <property type="nucleotide sequence ID" value="NZ_FNDI01000035.1"/>
</dbReference>
<sequence length="371" mass="41237">MSSNYPIVIYGASGYTGRLIAEYLRDLRVPFVAAGRSRARIEEAMRVVPGIEDAQYEIVEVDHDVDALTKLFQGRRVVCNTVGPFTRKGPVVIDAALRAGIHYLDTTGEQAYMLDVRERFGEEFRKAGLLLVPSLAYMYAVSEITARFCLETEGVDSLDMFGYGVAVPTQASTQSIFDIVRNKARYLVDHELVEYNGVEVRDVQLPGGSVLKATHWGGTANPVWFHDDPRVRNCKMTVALSNQDIYKRVLELERAYKVQLQWIPDEHLIPLLDKLAATMTPSMPPRESRSVHRSIDWCHGRGNNVASTCTIYGTGGYLMTGALQAYCATRLIRGTPAVAGFKSPSEVFGHRELMGALQSYGLASVTHQRIV</sequence>
<dbReference type="Pfam" id="PF19362">
    <property type="entry name" value="DUF5938"/>
    <property type="match status" value="1"/>
</dbReference>